<dbReference type="AlphaFoldDB" id="A0A9P4JNP4"/>
<dbReference type="InterPro" id="IPR013226">
    <property type="entry name" value="Pal1"/>
</dbReference>
<feature type="region of interest" description="Disordered" evidence="1">
    <location>
        <begin position="334"/>
        <end position="390"/>
    </location>
</feature>
<accession>A0A9P4JNP4</accession>
<dbReference type="Proteomes" id="UP000799536">
    <property type="component" value="Unassembled WGS sequence"/>
</dbReference>
<organism evidence="2 3">
    <name type="scientific">Delitschia confertaspora ATCC 74209</name>
    <dbReference type="NCBI Taxonomy" id="1513339"/>
    <lineage>
        <taxon>Eukaryota</taxon>
        <taxon>Fungi</taxon>
        <taxon>Dikarya</taxon>
        <taxon>Ascomycota</taxon>
        <taxon>Pezizomycotina</taxon>
        <taxon>Dothideomycetes</taxon>
        <taxon>Pleosporomycetidae</taxon>
        <taxon>Pleosporales</taxon>
        <taxon>Delitschiaceae</taxon>
        <taxon>Delitschia</taxon>
    </lineage>
</organism>
<comment type="caution">
    <text evidence="2">The sequence shown here is derived from an EMBL/GenBank/DDBJ whole genome shotgun (WGS) entry which is preliminary data.</text>
</comment>
<dbReference type="EMBL" id="ML993921">
    <property type="protein sequence ID" value="KAF2202878.1"/>
    <property type="molecule type" value="Genomic_DNA"/>
</dbReference>
<protein>
    <recommendedName>
        <fullName evidence="4">Pal1 cell morphology protein</fullName>
    </recommendedName>
</protein>
<proteinExistence type="predicted"/>
<feature type="compositionally biased region" description="Basic residues" evidence="1">
    <location>
        <begin position="376"/>
        <end position="390"/>
    </location>
</feature>
<feature type="region of interest" description="Disordered" evidence="1">
    <location>
        <begin position="1"/>
        <end position="110"/>
    </location>
</feature>
<dbReference type="OrthoDB" id="5389892at2759"/>
<feature type="compositionally biased region" description="Polar residues" evidence="1">
    <location>
        <begin position="39"/>
        <end position="53"/>
    </location>
</feature>
<reference evidence="2" key="1">
    <citation type="journal article" date="2020" name="Stud. Mycol.">
        <title>101 Dothideomycetes genomes: a test case for predicting lifestyles and emergence of pathogens.</title>
        <authorList>
            <person name="Haridas S."/>
            <person name="Albert R."/>
            <person name="Binder M."/>
            <person name="Bloem J."/>
            <person name="Labutti K."/>
            <person name="Salamov A."/>
            <person name="Andreopoulos B."/>
            <person name="Baker S."/>
            <person name="Barry K."/>
            <person name="Bills G."/>
            <person name="Bluhm B."/>
            <person name="Cannon C."/>
            <person name="Castanera R."/>
            <person name="Culley D."/>
            <person name="Daum C."/>
            <person name="Ezra D."/>
            <person name="Gonzalez J."/>
            <person name="Henrissat B."/>
            <person name="Kuo A."/>
            <person name="Liang C."/>
            <person name="Lipzen A."/>
            <person name="Lutzoni F."/>
            <person name="Magnuson J."/>
            <person name="Mondo S."/>
            <person name="Nolan M."/>
            <person name="Ohm R."/>
            <person name="Pangilinan J."/>
            <person name="Park H.-J."/>
            <person name="Ramirez L."/>
            <person name="Alfaro M."/>
            <person name="Sun H."/>
            <person name="Tritt A."/>
            <person name="Yoshinaga Y."/>
            <person name="Zwiers L.-H."/>
            <person name="Turgeon B."/>
            <person name="Goodwin S."/>
            <person name="Spatafora J."/>
            <person name="Crous P."/>
            <person name="Grigoriev I."/>
        </authorList>
    </citation>
    <scope>NUCLEOTIDE SEQUENCE</scope>
    <source>
        <strain evidence="2">ATCC 74209</strain>
    </source>
</reference>
<evidence type="ECO:0008006" key="4">
    <source>
        <dbReference type="Google" id="ProtNLM"/>
    </source>
</evidence>
<sequence length="390" mass="42586">MASSKQAQHSLIDPLVEPDPSDDTGLNSHFRSTFAPRSDYSSSSLKDNTSVKITPQTTGSTTRSTNTNPFRRSTESSVKSGSVISQGEITPQKRSNAYPSPPNSASPARDRFFPASHRAETFGSMNGVRPRRASHSSSNSANPFADAPRSNGISRSGSLRERYPGDNSHRPLDIIRKDTKAANRAYHLRKKNLHGTDTIDRLDTAATYHHDGPYDAANIARNTNVKYSPIAAVKDSNEEALRATPRENVLDAITRHRPLEGVAIVPPGVPDAFGRVYDYKEGADLQREAGGDYRRWPGVEYKPGDLKGKGEPTFTIEEGLKAGKEKKGVGMEMKTRRRNQSLGATQAPRNIPSESMDGGSGLARSNTTGRNLGNTLKKRFGSIRRKKVEA</sequence>
<evidence type="ECO:0000313" key="2">
    <source>
        <dbReference type="EMBL" id="KAF2202878.1"/>
    </source>
</evidence>
<keyword evidence="3" id="KW-1185">Reference proteome</keyword>
<dbReference type="PANTHER" id="PTHR28307:SF1">
    <property type="entry name" value="PAL1 CELL MORPHOLOGY PROTEIN"/>
    <property type="match status" value="1"/>
</dbReference>
<dbReference type="GO" id="GO:0005737">
    <property type="term" value="C:cytoplasm"/>
    <property type="evidence" value="ECO:0007669"/>
    <property type="project" value="TreeGrafter"/>
</dbReference>
<feature type="compositionally biased region" description="Low complexity" evidence="1">
    <location>
        <begin position="54"/>
        <end position="69"/>
    </location>
</feature>
<name>A0A9P4JNP4_9PLEO</name>
<evidence type="ECO:0000256" key="1">
    <source>
        <dbReference type="SAM" id="MobiDB-lite"/>
    </source>
</evidence>
<feature type="compositionally biased region" description="Polar residues" evidence="1">
    <location>
        <begin position="363"/>
        <end position="374"/>
    </location>
</feature>
<feature type="compositionally biased region" description="Polar residues" evidence="1">
    <location>
        <begin position="75"/>
        <end position="94"/>
    </location>
</feature>
<dbReference type="Pfam" id="PF08316">
    <property type="entry name" value="Pal1"/>
    <property type="match status" value="1"/>
</dbReference>
<feature type="compositionally biased region" description="Basic and acidic residues" evidence="1">
    <location>
        <begin position="158"/>
        <end position="171"/>
    </location>
</feature>
<evidence type="ECO:0000313" key="3">
    <source>
        <dbReference type="Proteomes" id="UP000799536"/>
    </source>
</evidence>
<feature type="region of interest" description="Disordered" evidence="1">
    <location>
        <begin position="122"/>
        <end position="171"/>
    </location>
</feature>
<dbReference type="PANTHER" id="PTHR28307">
    <property type="entry name" value="PROTEIN PAL1"/>
    <property type="match status" value="1"/>
</dbReference>
<gene>
    <name evidence="2" type="ORF">GQ43DRAFT_439340</name>
</gene>